<evidence type="ECO:0000256" key="1">
    <source>
        <dbReference type="SAM" id="MobiDB-lite"/>
    </source>
</evidence>
<proteinExistence type="predicted"/>
<evidence type="ECO:0000313" key="3">
    <source>
        <dbReference type="Proteomes" id="UP001316803"/>
    </source>
</evidence>
<sequence length="194" mass="22740">MYGIIDVRVIRRLLVYKNNTPLHQTVSSLQFDITCISSRNYRSSSRPKWRLDVLLKRRDGGVIASNQYRHSSIFLIQLTRKQVCKVMNRVSKEAGRQLIDNLPKVPNLDPYYKMRCYLLLAFQEKSYQDAIERYDEAIGACLELYNIMDKDDNEEIRTWENGIEDTMEHMIFEDNAVDGEATDDDTEKVEDDES</sequence>
<protein>
    <submittedName>
        <fullName evidence="2">Uncharacterized protein</fullName>
    </submittedName>
</protein>
<organism evidence="2 3">
    <name type="scientific">Knufia fluminis</name>
    <dbReference type="NCBI Taxonomy" id="191047"/>
    <lineage>
        <taxon>Eukaryota</taxon>
        <taxon>Fungi</taxon>
        <taxon>Dikarya</taxon>
        <taxon>Ascomycota</taxon>
        <taxon>Pezizomycotina</taxon>
        <taxon>Eurotiomycetes</taxon>
        <taxon>Chaetothyriomycetidae</taxon>
        <taxon>Chaetothyriales</taxon>
        <taxon>Trichomeriaceae</taxon>
        <taxon>Knufia</taxon>
    </lineage>
</organism>
<gene>
    <name evidence="2" type="ORF">OHC33_008887</name>
</gene>
<dbReference type="Proteomes" id="UP001316803">
    <property type="component" value="Unassembled WGS sequence"/>
</dbReference>
<dbReference type="AlphaFoldDB" id="A0AAN8EGE8"/>
<accession>A0AAN8EGE8</accession>
<evidence type="ECO:0000313" key="2">
    <source>
        <dbReference type="EMBL" id="KAK5950172.1"/>
    </source>
</evidence>
<keyword evidence="3" id="KW-1185">Reference proteome</keyword>
<comment type="caution">
    <text evidence="2">The sequence shown here is derived from an EMBL/GenBank/DDBJ whole genome shotgun (WGS) entry which is preliminary data.</text>
</comment>
<reference evidence="2 3" key="1">
    <citation type="submission" date="2022-12" db="EMBL/GenBank/DDBJ databases">
        <title>Genomic features and morphological characterization of a novel Knufia sp. strain isolated from spacecraft assembly facility.</title>
        <authorList>
            <person name="Teixeira M."/>
            <person name="Chander A.M."/>
            <person name="Stajich J.E."/>
            <person name="Venkateswaran K."/>
        </authorList>
    </citation>
    <scope>NUCLEOTIDE SEQUENCE [LARGE SCALE GENOMIC DNA]</scope>
    <source>
        <strain evidence="2 3">FJI-L2-BK-P2</strain>
    </source>
</reference>
<name>A0AAN8EGE8_9EURO</name>
<dbReference type="EMBL" id="JAKLMC020000029">
    <property type="protein sequence ID" value="KAK5950172.1"/>
    <property type="molecule type" value="Genomic_DNA"/>
</dbReference>
<feature type="region of interest" description="Disordered" evidence="1">
    <location>
        <begin position="175"/>
        <end position="194"/>
    </location>
</feature>